<dbReference type="OrthoDB" id="9812068at2"/>
<evidence type="ECO:0000256" key="6">
    <source>
        <dbReference type="SAM" id="Coils"/>
    </source>
</evidence>
<dbReference type="Gene3D" id="3.30.750.44">
    <property type="match status" value="1"/>
</dbReference>
<dbReference type="CDD" id="cd06782">
    <property type="entry name" value="cpPDZ_CPP-like"/>
    <property type="match status" value="1"/>
</dbReference>
<keyword evidence="6" id="KW-0175">Coiled coil</keyword>
<dbReference type="Pfam" id="PF03572">
    <property type="entry name" value="Peptidase_S41"/>
    <property type="match status" value="1"/>
</dbReference>
<dbReference type="Pfam" id="PF00595">
    <property type="entry name" value="PDZ"/>
    <property type="match status" value="1"/>
</dbReference>
<dbReference type="SMART" id="SM00245">
    <property type="entry name" value="TSPc"/>
    <property type="match status" value="1"/>
</dbReference>
<organism evidence="8 9">
    <name type="scientific">Pseudochryseolinea flava</name>
    <dbReference type="NCBI Taxonomy" id="2059302"/>
    <lineage>
        <taxon>Bacteria</taxon>
        <taxon>Pseudomonadati</taxon>
        <taxon>Bacteroidota</taxon>
        <taxon>Cytophagia</taxon>
        <taxon>Cytophagales</taxon>
        <taxon>Fulvivirgaceae</taxon>
        <taxon>Pseudochryseolinea</taxon>
    </lineage>
</organism>
<dbReference type="InterPro" id="IPR036034">
    <property type="entry name" value="PDZ_sf"/>
</dbReference>
<sequence length="548" mass="61561">MKTRYKVLLLIVVALTALSFTRPAERYFEIAKNLDIFATLFKEVNALYVDDVNPNKLVRTGIDAMLNSLDPYTNYIPEDEVEDYRTINTGQYGGIGAITRELGKRTVVTMIMEGFGAQKNGLKIGDEIIKIDDIELAKLTREESGQLMKGQVGTPVTLTVKRPGVEQPIKIDFKRERIKVNNVPYSGMLGEDIAYIQLSDFTPDAGKEVRNALIALKEKGAKGVILDLRGNPGGLLMEAVNITNIFIPKGKLVVSTKGKIPENNLNYETLNAPTDVDIPVTVLINRGSASASEIVAGSVQDYDRGVIIGEKSFGKGLVQVSRPLSYNSQLKVTTAKYYTATGRCIQVLDYAHRREDGSVESIPDSLKRPFKTSTGRTVYDGGGIDPDIISNAVEAHLVTQVLFEKGFLFDFATQYVLKHPEPVSPREFALSDETYQEFVNWMKNKNYSYKSYLEYELEKFQAEAKKEKYYGDLKAQLDQINNRIADSKKNELMLYKEEIKMLLEEEIVGRHLLERGSIEVGFKYDQDIKKAIDILHSPSQYKKILNQN</sequence>
<feature type="coiled-coil region" evidence="6">
    <location>
        <begin position="470"/>
        <end position="505"/>
    </location>
</feature>
<dbReference type="PANTHER" id="PTHR32060">
    <property type="entry name" value="TAIL-SPECIFIC PROTEASE"/>
    <property type="match status" value="1"/>
</dbReference>
<dbReference type="Gene3D" id="3.90.226.10">
    <property type="entry name" value="2-enoyl-CoA Hydratase, Chain A, domain 1"/>
    <property type="match status" value="1"/>
</dbReference>
<proteinExistence type="inferred from homology"/>
<keyword evidence="4 5" id="KW-0720">Serine protease</keyword>
<dbReference type="SUPFAM" id="SSF52096">
    <property type="entry name" value="ClpP/crotonase"/>
    <property type="match status" value="1"/>
</dbReference>
<evidence type="ECO:0000259" key="7">
    <source>
        <dbReference type="PROSITE" id="PS50106"/>
    </source>
</evidence>
<evidence type="ECO:0000256" key="1">
    <source>
        <dbReference type="ARBA" id="ARBA00009179"/>
    </source>
</evidence>
<dbReference type="NCBIfam" id="TIGR00225">
    <property type="entry name" value="prc"/>
    <property type="match status" value="1"/>
</dbReference>
<keyword evidence="3 5" id="KW-0378">Hydrolase</keyword>
<dbReference type="PROSITE" id="PS50106">
    <property type="entry name" value="PDZ"/>
    <property type="match status" value="1"/>
</dbReference>
<reference evidence="8 9" key="1">
    <citation type="submission" date="2018-06" db="EMBL/GenBank/DDBJ databases">
        <title>Chryseolinea flavus sp. nov., a member of the phylum Bacteroidetes isolated from soil.</title>
        <authorList>
            <person name="Li Y."/>
            <person name="Wang J."/>
        </authorList>
    </citation>
    <scope>NUCLEOTIDE SEQUENCE [LARGE SCALE GENOMIC DNA]</scope>
    <source>
        <strain evidence="8 9">SDU1-6</strain>
    </source>
</reference>
<evidence type="ECO:0000256" key="5">
    <source>
        <dbReference type="RuleBase" id="RU004404"/>
    </source>
</evidence>
<dbReference type="GO" id="GO:0006508">
    <property type="term" value="P:proteolysis"/>
    <property type="evidence" value="ECO:0007669"/>
    <property type="project" value="UniProtKB-KW"/>
</dbReference>
<dbReference type="GO" id="GO:0030288">
    <property type="term" value="C:outer membrane-bounded periplasmic space"/>
    <property type="evidence" value="ECO:0007669"/>
    <property type="project" value="TreeGrafter"/>
</dbReference>
<keyword evidence="9" id="KW-1185">Reference proteome</keyword>
<dbReference type="CDD" id="cd07560">
    <property type="entry name" value="Peptidase_S41_CPP"/>
    <property type="match status" value="1"/>
</dbReference>
<dbReference type="SMART" id="SM00228">
    <property type="entry name" value="PDZ"/>
    <property type="match status" value="1"/>
</dbReference>
<dbReference type="Gene3D" id="2.30.42.10">
    <property type="match status" value="1"/>
</dbReference>
<dbReference type="GO" id="GO:0008236">
    <property type="term" value="F:serine-type peptidase activity"/>
    <property type="evidence" value="ECO:0007669"/>
    <property type="project" value="UniProtKB-KW"/>
</dbReference>
<dbReference type="GO" id="GO:0007165">
    <property type="term" value="P:signal transduction"/>
    <property type="evidence" value="ECO:0007669"/>
    <property type="project" value="TreeGrafter"/>
</dbReference>
<dbReference type="SUPFAM" id="SSF50156">
    <property type="entry name" value="PDZ domain-like"/>
    <property type="match status" value="1"/>
</dbReference>
<gene>
    <name evidence="8" type="ORF">DQQ10_25395</name>
</gene>
<name>A0A364XVC6_9BACT</name>
<evidence type="ECO:0000256" key="4">
    <source>
        <dbReference type="ARBA" id="ARBA00022825"/>
    </source>
</evidence>
<dbReference type="InterPro" id="IPR005151">
    <property type="entry name" value="Tail-specific_protease"/>
</dbReference>
<dbReference type="AlphaFoldDB" id="A0A364XVC6"/>
<protein>
    <submittedName>
        <fullName evidence="8">Peptidase S41</fullName>
    </submittedName>
</protein>
<evidence type="ECO:0000256" key="3">
    <source>
        <dbReference type="ARBA" id="ARBA00022801"/>
    </source>
</evidence>
<keyword evidence="2 5" id="KW-0645">Protease</keyword>
<evidence type="ECO:0000313" key="8">
    <source>
        <dbReference type="EMBL" id="RAV98071.1"/>
    </source>
</evidence>
<dbReference type="EMBL" id="QMFY01000022">
    <property type="protein sequence ID" value="RAV98071.1"/>
    <property type="molecule type" value="Genomic_DNA"/>
</dbReference>
<feature type="domain" description="PDZ" evidence="7">
    <location>
        <begin position="84"/>
        <end position="149"/>
    </location>
</feature>
<evidence type="ECO:0000313" key="9">
    <source>
        <dbReference type="Proteomes" id="UP000251889"/>
    </source>
</evidence>
<evidence type="ECO:0000256" key="2">
    <source>
        <dbReference type="ARBA" id="ARBA00022670"/>
    </source>
</evidence>
<accession>A0A364XVC6</accession>
<comment type="caution">
    <text evidence="8">The sequence shown here is derived from an EMBL/GenBank/DDBJ whole genome shotgun (WGS) entry which is preliminary data.</text>
</comment>
<dbReference type="Proteomes" id="UP000251889">
    <property type="component" value="Unassembled WGS sequence"/>
</dbReference>
<dbReference type="PANTHER" id="PTHR32060:SF30">
    <property type="entry name" value="CARBOXY-TERMINAL PROCESSING PROTEASE CTPA"/>
    <property type="match status" value="1"/>
</dbReference>
<dbReference type="InterPro" id="IPR004447">
    <property type="entry name" value="Peptidase_S41A"/>
</dbReference>
<dbReference type="InterPro" id="IPR029045">
    <property type="entry name" value="ClpP/crotonase-like_dom_sf"/>
</dbReference>
<dbReference type="GO" id="GO:0004175">
    <property type="term" value="F:endopeptidase activity"/>
    <property type="evidence" value="ECO:0007669"/>
    <property type="project" value="TreeGrafter"/>
</dbReference>
<dbReference type="RefSeq" id="WP_112749754.1">
    <property type="nucleotide sequence ID" value="NZ_QMFY01000022.1"/>
</dbReference>
<comment type="similarity">
    <text evidence="1 5">Belongs to the peptidase S41A family.</text>
</comment>
<dbReference type="InterPro" id="IPR001478">
    <property type="entry name" value="PDZ"/>
</dbReference>